<dbReference type="InterPro" id="IPR002321">
    <property type="entry name" value="Cyt_c_II"/>
</dbReference>
<dbReference type="EMBL" id="JACFYF010000001">
    <property type="protein sequence ID" value="MBA5761359.1"/>
    <property type="molecule type" value="Genomic_DNA"/>
</dbReference>
<dbReference type="PROSITE" id="PS51009">
    <property type="entry name" value="CYTCII"/>
    <property type="match status" value="1"/>
</dbReference>
<dbReference type="InterPro" id="IPR010980">
    <property type="entry name" value="Cyt_c/b562"/>
</dbReference>
<dbReference type="RefSeq" id="WP_182106477.1">
    <property type="nucleotide sequence ID" value="NZ_JACFYF010000001.1"/>
</dbReference>
<feature type="signal peptide" evidence="3">
    <location>
        <begin position="1"/>
        <end position="18"/>
    </location>
</feature>
<dbReference type="GO" id="GO:0009055">
    <property type="term" value="F:electron transfer activity"/>
    <property type="evidence" value="ECO:0007669"/>
    <property type="project" value="InterPro"/>
</dbReference>
<accession>A0A7W2FNQ8</accession>
<organism evidence="4 5">
    <name type="scientific">Vibrio marinisediminis</name>
    <dbReference type="NCBI Taxonomy" id="2758441"/>
    <lineage>
        <taxon>Bacteria</taxon>
        <taxon>Pseudomonadati</taxon>
        <taxon>Pseudomonadota</taxon>
        <taxon>Gammaproteobacteria</taxon>
        <taxon>Vibrionales</taxon>
        <taxon>Vibrionaceae</taxon>
        <taxon>Vibrio</taxon>
    </lineage>
</organism>
<evidence type="ECO:0000256" key="2">
    <source>
        <dbReference type="SAM" id="MobiDB-lite"/>
    </source>
</evidence>
<comment type="caution">
    <text evidence="4">The sequence shown here is derived from an EMBL/GenBank/DDBJ whole genome shotgun (WGS) entry which is preliminary data.</text>
</comment>
<dbReference type="Proteomes" id="UP000571701">
    <property type="component" value="Unassembled WGS sequence"/>
</dbReference>
<keyword evidence="5" id="KW-1185">Reference proteome</keyword>
<feature type="coiled-coil region" evidence="1">
    <location>
        <begin position="25"/>
        <end position="52"/>
    </location>
</feature>
<feature type="region of interest" description="Disordered" evidence="2">
    <location>
        <begin position="69"/>
        <end position="89"/>
    </location>
</feature>
<dbReference type="GO" id="GO:0020037">
    <property type="term" value="F:heme binding"/>
    <property type="evidence" value="ECO:0007669"/>
    <property type="project" value="InterPro"/>
</dbReference>
<dbReference type="GO" id="GO:0005506">
    <property type="term" value="F:iron ion binding"/>
    <property type="evidence" value="ECO:0007669"/>
    <property type="project" value="InterPro"/>
</dbReference>
<evidence type="ECO:0000313" key="5">
    <source>
        <dbReference type="Proteomes" id="UP000571701"/>
    </source>
</evidence>
<evidence type="ECO:0000256" key="3">
    <source>
        <dbReference type="SAM" id="SignalP"/>
    </source>
</evidence>
<dbReference type="Pfam" id="PF01322">
    <property type="entry name" value="Cytochrom_C_2"/>
    <property type="match status" value="1"/>
</dbReference>
<keyword evidence="3" id="KW-0732">Signal</keyword>
<feature type="chain" id="PRO_5031551078" evidence="3">
    <location>
        <begin position="19"/>
        <end position="143"/>
    </location>
</feature>
<dbReference type="AlphaFoldDB" id="A0A7W2FNQ8"/>
<keyword evidence="1" id="KW-0175">Coiled coil</keyword>
<protein>
    <submittedName>
        <fullName evidence="4">Cytochrome c</fullName>
    </submittedName>
</protein>
<gene>
    <name evidence="4" type="ORF">H2O73_03295</name>
</gene>
<evidence type="ECO:0000256" key="1">
    <source>
        <dbReference type="SAM" id="Coils"/>
    </source>
</evidence>
<reference evidence="4 5" key="1">
    <citation type="submission" date="2020-07" db="EMBL/GenBank/DDBJ databases">
        <title>Vibrio marinisediminis sp. nov., isolated from marine sediment.</title>
        <authorList>
            <person name="Ji X."/>
        </authorList>
    </citation>
    <scope>NUCLEOTIDE SEQUENCE [LARGE SCALE GENOMIC DNA]</scope>
    <source>
        <strain evidence="4 5">404</strain>
    </source>
</reference>
<name>A0A7W2FNQ8_9VIBR</name>
<proteinExistence type="predicted"/>
<dbReference type="GO" id="GO:0022900">
    <property type="term" value="P:electron transport chain"/>
    <property type="evidence" value="ECO:0007669"/>
    <property type="project" value="InterPro"/>
</dbReference>
<evidence type="ECO:0000313" key="4">
    <source>
        <dbReference type="EMBL" id="MBA5761359.1"/>
    </source>
</evidence>
<dbReference type="Gene3D" id="1.20.120.10">
    <property type="entry name" value="Cytochrome c/b562"/>
    <property type="match status" value="1"/>
</dbReference>
<sequence>MKNKLYLLGLLLPCFAWANNSSTIIESRQQAFSNIEQQLEKAEDTLDGKETNWSELTAIATKLQSASETLKHSFPEGSQTGSKASEKIWQDPEQFQQLMTKMDQGFIELYQASEQQNPSMAEEAIDSAQDTCRSCHRNYRSRW</sequence>
<dbReference type="SUPFAM" id="SSF47175">
    <property type="entry name" value="Cytochromes"/>
    <property type="match status" value="1"/>
</dbReference>